<evidence type="ECO:0000256" key="2">
    <source>
        <dbReference type="ARBA" id="ARBA00022670"/>
    </source>
</evidence>
<dbReference type="PANTHER" id="PTHR43343:SF3">
    <property type="entry name" value="PROTEASE DO-LIKE 8, CHLOROPLASTIC"/>
    <property type="match status" value="1"/>
</dbReference>
<dbReference type="GO" id="GO:0004252">
    <property type="term" value="F:serine-type endopeptidase activity"/>
    <property type="evidence" value="ECO:0007669"/>
    <property type="project" value="InterPro"/>
</dbReference>
<dbReference type="EMBL" id="AP017895">
    <property type="protein sequence ID" value="BAV88611.1"/>
    <property type="molecule type" value="Genomic_DNA"/>
</dbReference>
<dbReference type="RefSeq" id="WP_126853917.1">
    <property type="nucleotide sequence ID" value="NZ_CAUVUG010000003.1"/>
</dbReference>
<reference evidence="5 6" key="1">
    <citation type="submission" date="2016-10" db="EMBL/GenBank/DDBJ databases">
        <title>Genome sequence of Rothia aeria strain JCM11412.</title>
        <authorList>
            <person name="Nambu T."/>
        </authorList>
    </citation>
    <scope>NUCLEOTIDE SEQUENCE [LARGE SCALE GENOMIC DNA]</scope>
    <source>
        <strain evidence="5 6">JCM 11412</strain>
    </source>
</reference>
<dbReference type="InterPro" id="IPR051201">
    <property type="entry name" value="Chloro_Bact_Ser_Proteases"/>
</dbReference>
<gene>
    <name evidence="5" type="ORF">RA11412_2312</name>
</gene>
<dbReference type="Proteomes" id="UP000250241">
    <property type="component" value="Chromosome"/>
</dbReference>
<dbReference type="InterPro" id="IPR036034">
    <property type="entry name" value="PDZ_sf"/>
</dbReference>
<feature type="region of interest" description="Disordered" evidence="4">
    <location>
        <begin position="107"/>
        <end position="135"/>
    </location>
</feature>
<keyword evidence="6" id="KW-1185">Reference proteome</keyword>
<keyword evidence="3" id="KW-0378">Hydrolase</keyword>
<evidence type="ECO:0000256" key="4">
    <source>
        <dbReference type="SAM" id="MobiDB-lite"/>
    </source>
</evidence>
<protein>
    <submittedName>
        <fullName evidence="5">HtrA protease/chaperone protein</fullName>
    </submittedName>
</protein>
<dbReference type="SUPFAM" id="SSF50156">
    <property type="entry name" value="PDZ domain-like"/>
    <property type="match status" value="1"/>
</dbReference>
<dbReference type="GO" id="GO:0006508">
    <property type="term" value="P:proteolysis"/>
    <property type="evidence" value="ECO:0007669"/>
    <property type="project" value="UniProtKB-KW"/>
</dbReference>
<dbReference type="PROSITE" id="PS50106">
    <property type="entry name" value="PDZ"/>
    <property type="match status" value="1"/>
</dbReference>
<dbReference type="InterPro" id="IPR001940">
    <property type="entry name" value="Peptidase_S1C"/>
</dbReference>
<evidence type="ECO:0000313" key="6">
    <source>
        <dbReference type="Proteomes" id="UP000250241"/>
    </source>
</evidence>
<dbReference type="Gene3D" id="2.40.10.10">
    <property type="entry name" value="Trypsin-like serine proteases"/>
    <property type="match status" value="2"/>
</dbReference>
<dbReference type="PRINTS" id="PR00834">
    <property type="entry name" value="PROTEASES2C"/>
</dbReference>
<dbReference type="InterPro" id="IPR009003">
    <property type="entry name" value="Peptidase_S1_PA"/>
</dbReference>
<dbReference type="PANTHER" id="PTHR43343">
    <property type="entry name" value="PEPTIDASE S12"/>
    <property type="match status" value="1"/>
</dbReference>
<dbReference type="InterPro" id="IPR001478">
    <property type="entry name" value="PDZ"/>
</dbReference>
<keyword evidence="2 5" id="KW-0645">Protease</keyword>
<accession>A0A2Z5R2B2</accession>
<evidence type="ECO:0000313" key="5">
    <source>
        <dbReference type="EMBL" id="BAV88611.1"/>
    </source>
</evidence>
<comment type="similarity">
    <text evidence="1">Belongs to the peptidase S1C family.</text>
</comment>
<dbReference type="KEGG" id="raj:RA11412_2312"/>
<dbReference type="SUPFAM" id="SSF50494">
    <property type="entry name" value="Trypsin-like serine proteases"/>
    <property type="match status" value="1"/>
</dbReference>
<feature type="compositionally biased region" description="Low complexity" evidence="4">
    <location>
        <begin position="39"/>
        <end position="50"/>
    </location>
</feature>
<proteinExistence type="inferred from homology"/>
<evidence type="ECO:0000256" key="3">
    <source>
        <dbReference type="ARBA" id="ARBA00022801"/>
    </source>
</evidence>
<dbReference type="InterPro" id="IPR043504">
    <property type="entry name" value="Peptidase_S1_PA_chymotrypsin"/>
</dbReference>
<feature type="compositionally biased region" description="Polar residues" evidence="4">
    <location>
        <begin position="1"/>
        <end position="38"/>
    </location>
</feature>
<feature type="region of interest" description="Disordered" evidence="4">
    <location>
        <begin position="1"/>
        <end position="77"/>
    </location>
</feature>
<dbReference type="Pfam" id="PF13365">
    <property type="entry name" value="Trypsin_2"/>
    <property type="match status" value="1"/>
</dbReference>
<name>A0A2Z5R2B2_9MICC</name>
<evidence type="ECO:0000256" key="1">
    <source>
        <dbReference type="ARBA" id="ARBA00010541"/>
    </source>
</evidence>
<dbReference type="Pfam" id="PF13180">
    <property type="entry name" value="PDZ_2"/>
    <property type="match status" value="1"/>
</dbReference>
<organism evidence="5 6">
    <name type="scientific">Rothia aeria</name>
    <dbReference type="NCBI Taxonomy" id="172042"/>
    <lineage>
        <taxon>Bacteria</taxon>
        <taxon>Bacillati</taxon>
        <taxon>Actinomycetota</taxon>
        <taxon>Actinomycetes</taxon>
        <taxon>Micrococcales</taxon>
        <taxon>Micrococcaceae</taxon>
        <taxon>Rothia</taxon>
    </lineage>
</organism>
<dbReference type="SMART" id="SM00228">
    <property type="entry name" value="PDZ"/>
    <property type="match status" value="1"/>
</dbReference>
<feature type="compositionally biased region" description="Basic and acidic residues" evidence="4">
    <location>
        <begin position="61"/>
        <end position="75"/>
    </location>
</feature>
<feature type="compositionally biased region" description="Low complexity" evidence="4">
    <location>
        <begin position="107"/>
        <end position="133"/>
    </location>
</feature>
<dbReference type="Gene3D" id="2.30.42.10">
    <property type="match status" value="1"/>
</dbReference>
<dbReference type="AlphaFoldDB" id="A0A2Z5R2B2"/>
<sequence>MTQPGWNQSYGSQQSGYNGAQYPPQYSNQQYGQSRGYSQNQQQYAYAQNQPGSGNNANEYPKNERPGSEPSEPKKHSTGVVLTAALLASLVGAGVGAGVGGGIAASNSGGSGAVSSSASKSSGTTSSSNLNSTDPTVITETAKKVLPSTVTVGVKVGSGSGTGSGEILDTNGHILTNNHVVTDDSTKADQVEVRLHDGTVRTAKIVGTDPASDLAVVKIDPKGLELTPITFGDSSKLVPGDQVVALGSPYDYRDSVTVGVVASASRVTPADNKKTAYIPMIQSDAEINHGNSGGPLVNTRGELVGINTQGYRSTDGGAAAGMSFSVTSNYAKRISDEIIAKGKASHGYLGASVKTTGATTDNGKSKLFEGGVELTDISSGSPADKAGLKKGDVVVEVDGHRIEADEELNGTVRSMAPNTKATFKVQRGSEVKEIQVTLGDSDSK</sequence>